<name>A0A7V7PR42_9HYPH</name>
<dbReference type="AlphaFoldDB" id="A0A7V7PR42"/>
<sequence length="181" mass="20486">MLSRFKLRRQIRNRNREIVDALYESVVARSRTPKLYLEFGVPDTVMGRFESLSIHIFLALARCSRDEATKPVAQDLVDRFIVDVEDSIREIGIGDVAVPKRMRKLTGMFYERVSAYDPPLRDGDEPALAAKLERYALGEAPPDQRDAAALATHMMTTKAELDRLETDAILSGRLFEDGSSR</sequence>
<dbReference type="Pfam" id="PF03981">
    <property type="entry name" value="Ubiq_cyt_C_chap"/>
    <property type="match status" value="1"/>
</dbReference>
<evidence type="ECO:0000259" key="3">
    <source>
        <dbReference type="Pfam" id="PF03981"/>
    </source>
</evidence>
<dbReference type="PANTHER" id="PTHR12184:SF1">
    <property type="entry name" value="UBIQUINOL-CYTOCHROME-C REDUCTASE COMPLEX ASSEMBLY FACTOR 1"/>
    <property type="match status" value="1"/>
</dbReference>
<reference evidence="4 5" key="1">
    <citation type="submission" date="2019-09" db="EMBL/GenBank/DDBJ databases">
        <title>YIM 132180 draft genome.</title>
        <authorList>
            <person name="Zhang K."/>
        </authorList>
    </citation>
    <scope>NUCLEOTIDE SEQUENCE [LARGE SCALE GENOMIC DNA]</scope>
    <source>
        <strain evidence="4 5">YIM 132180</strain>
    </source>
</reference>
<feature type="domain" description="Ubiquinol-cytochrome c chaperone" evidence="3">
    <location>
        <begin position="38"/>
        <end position="173"/>
    </location>
</feature>
<dbReference type="InterPro" id="IPR014569">
    <property type="entry name" value="Ubq_cyt-c_CBP3-rel"/>
</dbReference>
<evidence type="ECO:0000313" key="4">
    <source>
        <dbReference type="EMBL" id="KAB0680937.1"/>
    </source>
</evidence>
<dbReference type="EMBL" id="VZDO01000004">
    <property type="protein sequence ID" value="KAB0680937.1"/>
    <property type="molecule type" value="Genomic_DNA"/>
</dbReference>
<protein>
    <recommendedName>
        <fullName evidence="3">Ubiquinol-cytochrome c chaperone domain-containing protein</fullName>
    </recommendedName>
</protein>
<comment type="similarity">
    <text evidence="2">Belongs to the UPF0174 family.</text>
</comment>
<comment type="similarity">
    <text evidence="1">Belongs to the CBP3 family.</text>
</comment>
<gene>
    <name evidence="4" type="ORF">F6X38_06835</name>
</gene>
<organism evidence="4 5">
    <name type="scientific">Plantimonas leprariae</name>
    <dbReference type="NCBI Taxonomy" id="2615207"/>
    <lineage>
        <taxon>Bacteria</taxon>
        <taxon>Pseudomonadati</taxon>
        <taxon>Pseudomonadota</taxon>
        <taxon>Alphaproteobacteria</taxon>
        <taxon>Hyphomicrobiales</taxon>
        <taxon>Aurantimonadaceae</taxon>
        <taxon>Plantimonas</taxon>
    </lineage>
</organism>
<evidence type="ECO:0000256" key="2">
    <source>
        <dbReference type="ARBA" id="ARBA00006436"/>
    </source>
</evidence>
<dbReference type="Proteomes" id="UP000432089">
    <property type="component" value="Unassembled WGS sequence"/>
</dbReference>
<dbReference type="InterPro" id="IPR007129">
    <property type="entry name" value="Ubiqinol_cyt_c_chaperone_CPB3"/>
</dbReference>
<dbReference type="InterPro" id="IPR021150">
    <property type="entry name" value="Ubiq_cyt_c_chap"/>
</dbReference>
<comment type="caution">
    <text evidence="4">The sequence shown here is derived from an EMBL/GenBank/DDBJ whole genome shotgun (WGS) entry which is preliminary data.</text>
</comment>
<accession>A0A7V7PR42</accession>
<evidence type="ECO:0000256" key="1">
    <source>
        <dbReference type="ARBA" id="ARBA00006407"/>
    </source>
</evidence>
<keyword evidence="5" id="KW-1185">Reference proteome</keyword>
<evidence type="ECO:0000313" key="5">
    <source>
        <dbReference type="Proteomes" id="UP000432089"/>
    </source>
</evidence>
<dbReference type="PANTHER" id="PTHR12184">
    <property type="entry name" value="UBIQUINOL-CYTOCHROME C REDUCTASE COMPLEX ASSEMBLY FACTOR 1 FAMILY MEMBER"/>
    <property type="match status" value="1"/>
</dbReference>
<proteinExistence type="inferred from homology"/>
<dbReference type="PIRSF" id="PIRSF032079">
    <property type="entry name" value="UCP032079"/>
    <property type="match status" value="1"/>
</dbReference>